<dbReference type="OrthoDB" id="8443386at2"/>
<comment type="similarity">
    <text evidence="1">Belongs to the UPF0065 (bug) family.</text>
</comment>
<protein>
    <submittedName>
        <fullName evidence="3">Uncharacterized protein UPF0065</fullName>
    </submittedName>
</protein>
<dbReference type="eggNOG" id="COG3181">
    <property type="taxonomic scope" value="Bacteria"/>
</dbReference>
<evidence type="ECO:0000313" key="3">
    <source>
        <dbReference type="EMBL" id="ESR27379.1"/>
    </source>
</evidence>
<proteinExistence type="inferred from homology"/>
<dbReference type="PROSITE" id="PS51318">
    <property type="entry name" value="TAT"/>
    <property type="match status" value="1"/>
</dbReference>
<reference evidence="3 4" key="1">
    <citation type="journal article" date="2014" name="Genome Announc.">
        <title>Draft Genome Sequence of Lutibaculum baratangense Strain AMV1T, Isolated from a Mud Volcano in Andamans, India.</title>
        <authorList>
            <person name="Singh A."/>
            <person name="Sreenivas A."/>
            <person name="Sathyanarayana Reddy G."/>
            <person name="Pinnaka A.K."/>
            <person name="Shivaji S."/>
        </authorList>
    </citation>
    <scope>NUCLEOTIDE SEQUENCE [LARGE SCALE GENOMIC DNA]</scope>
    <source>
        <strain evidence="3 4">AMV1</strain>
    </source>
</reference>
<dbReference type="PANTHER" id="PTHR42928">
    <property type="entry name" value="TRICARBOXYLATE-BINDING PROTEIN"/>
    <property type="match status" value="1"/>
</dbReference>
<dbReference type="Gene3D" id="3.40.190.150">
    <property type="entry name" value="Bordetella uptake gene, domain 1"/>
    <property type="match status" value="1"/>
</dbReference>
<keyword evidence="2" id="KW-0732">Signal</keyword>
<dbReference type="CDD" id="cd07012">
    <property type="entry name" value="PBP2_Bug_TTT"/>
    <property type="match status" value="1"/>
</dbReference>
<dbReference type="EMBL" id="AWXZ01000006">
    <property type="protein sequence ID" value="ESR27379.1"/>
    <property type="molecule type" value="Genomic_DNA"/>
</dbReference>
<dbReference type="InterPro" id="IPR042100">
    <property type="entry name" value="Bug_dom1"/>
</dbReference>
<dbReference type="RefSeq" id="WP_023430291.1">
    <property type="nucleotide sequence ID" value="NZ_AWXZ01000006.1"/>
</dbReference>
<dbReference type="STRING" id="631454.N177_0133"/>
<feature type="chain" id="PRO_5004725931" evidence="2">
    <location>
        <begin position="22"/>
        <end position="330"/>
    </location>
</feature>
<evidence type="ECO:0000256" key="2">
    <source>
        <dbReference type="SAM" id="SignalP"/>
    </source>
</evidence>
<sequence length="330" mass="35106">MRTFTRRVVLGVAMAGAAAFAALPQAVAQDAWPDGPVTIVVPFAAGGSADRVARNIAPFLEEELGTSVVVENRAGAAGQIGTMQVLARPADGNTILLHAQPYLSASIVLQGAQFGIDDFEVLNVHNVGNISVTVRSDAPYETFDDLHQAIMENPGSMSMGTVRGGASHLLALLLKDKLGWENRLVTYDSGAPVRTAILGGQIDASTNGAVSDAAMKPKVRSLAVSTSTGISAFSDAPYLNDALEQYGAEVPEIGDVRFLAVKAGTKEAYPERFQALLDAYEAVMENEEYQALLQTQGAAEETSFRGPEEGTEIVRNMHELMTEYQSAFQQ</sequence>
<comment type="caution">
    <text evidence="3">The sequence shown here is derived from an EMBL/GenBank/DDBJ whole genome shotgun (WGS) entry which is preliminary data.</text>
</comment>
<dbReference type="PIRSF" id="PIRSF017082">
    <property type="entry name" value="YflP"/>
    <property type="match status" value="1"/>
</dbReference>
<dbReference type="Gene3D" id="3.40.190.10">
    <property type="entry name" value="Periplasmic binding protein-like II"/>
    <property type="match status" value="1"/>
</dbReference>
<evidence type="ECO:0000256" key="1">
    <source>
        <dbReference type="ARBA" id="ARBA00006987"/>
    </source>
</evidence>
<dbReference type="SUPFAM" id="SSF53850">
    <property type="entry name" value="Periplasmic binding protein-like II"/>
    <property type="match status" value="1"/>
</dbReference>
<dbReference type="InterPro" id="IPR006311">
    <property type="entry name" value="TAT_signal"/>
</dbReference>
<keyword evidence="4" id="KW-1185">Reference proteome</keyword>
<dbReference type="PANTHER" id="PTHR42928:SF5">
    <property type="entry name" value="BLR1237 PROTEIN"/>
    <property type="match status" value="1"/>
</dbReference>
<dbReference type="InterPro" id="IPR005064">
    <property type="entry name" value="BUG"/>
</dbReference>
<dbReference type="Pfam" id="PF03401">
    <property type="entry name" value="TctC"/>
    <property type="match status" value="1"/>
</dbReference>
<feature type="signal peptide" evidence="2">
    <location>
        <begin position="1"/>
        <end position="21"/>
    </location>
</feature>
<evidence type="ECO:0000313" key="4">
    <source>
        <dbReference type="Proteomes" id="UP000017819"/>
    </source>
</evidence>
<organism evidence="3 4">
    <name type="scientific">Lutibaculum baratangense AMV1</name>
    <dbReference type="NCBI Taxonomy" id="631454"/>
    <lineage>
        <taxon>Bacteria</taxon>
        <taxon>Pseudomonadati</taxon>
        <taxon>Pseudomonadota</taxon>
        <taxon>Alphaproteobacteria</taxon>
        <taxon>Hyphomicrobiales</taxon>
        <taxon>Tepidamorphaceae</taxon>
        <taxon>Lutibaculum</taxon>
    </lineage>
</organism>
<dbReference type="PATRIC" id="fig|631454.5.peg.132"/>
<accession>V4RQ72</accession>
<name>V4RQ72_9HYPH</name>
<gene>
    <name evidence="3" type="ORF">N177_0133</name>
</gene>
<dbReference type="Proteomes" id="UP000017819">
    <property type="component" value="Unassembled WGS sequence"/>
</dbReference>
<dbReference type="AlphaFoldDB" id="V4RQ72"/>